<evidence type="ECO:0000256" key="1">
    <source>
        <dbReference type="ARBA" id="ARBA00008857"/>
    </source>
</evidence>
<evidence type="ECO:0000259" key="7">
    <source>
        <dbReference type="PROSITE" id="PS51900"/>
    </source>
</evidence>
<organism evidence="8 9">
    <name type="scientific">Oscillochloris trichoides DG-6</name>
    <dbReference type="NCBI Taxonomy" id="765420"/>
    <lineage>
        <taxon>Bacteria</taxon>
        <taxon>Bacillati</taxon>
        <taxon>Chloroflexota</taxon>
        <taxon>Chloroflexia</taxon>
        <taxon>Chloroflexales</taxon>
        <taxon>Chloroflexineae</taxon>
        <taxon>Oscillochloridaceae</taxon>
        <taxon>Oscillochloris</taxon>
    </lineage>
</organism>
<sequence length="321" mass="36718">MPESQRPLLEQLRDLLRSRHYSLRTEETYLDWVRRYVLFHQKRHPRELGADAVVAFLNHLATELNVAASTQNQARAALLFLYRELLGRDLGDLAAITAAKQPRRLPTVLTRAEVRAVMAHLSGVYLLMAQLLYGSGLRLMECLRLRVKDLDFQMLQVVVRDGKGMRDRLTMLPATLVEPLRAHLVQVKQIFEQDLADGYGEVYLPFALVRKSPDAARSWAWQYLFPAEQRSRDPRSGAIRRHHVHEGSLQRAVHDAVRASGITKHASCHTFRHSFATHLIENGYDIRTVQELLGHSDVKTTMIYTHVLNRGGRGVRSPLDE</sequence>
<dbReference type="InterPro" id="IPR044068">
    <property type="entry name" value="CB"/>
</dbReference>
<dbReference type="EMBL" id="ADVR01000074">
    <property type="protein sequence ID" value="EFO80302.1"/>
    <property type="molecule type" value="Genomic_DNA"/>
</dbReference>
<dbReference type="InterPro" id="IPR002104">
    <property type="entry name" value="Integrase_catalytic"/>
</dbReference>
<keyword evidence="9" id="KW-1185">Reference proteome</keyword>
<dbReference type="NCBIfam" id="TIGR02249">
    <property type="entry name" value="integrase_gron"/>
    <property type="match status" value="1"/>
</dbReference>
<evidence type="ECO:0000256" key="2">
    <source>
        <dbReference type="ARBA" id="ARBA00022908"/>
    </source>
</evidence>
<evidence type="ECO:0000259" key="6">
    <source>
        <dbReference type="PROSITE" id="PS51898"/>
    </source>
</evidence>
<keyword evidence="2" id="KW-0229">DNA integration</keyword>
<dbReference type="PROSITE" id="PS51898">
    <property type="entry name" value="TYR_RECOMBINASE"/>
    <property type="match status" value="1"/>
</dbReference>
<dbReference type="Gene3D" id="1.10.443.10">
    <property type="entry name" value="Intergrase catalytic core"/>
    <property type="match status" value="1"/>
</dbReference>
<dbReference type="GO" id="GO:0003677">
    <property type="term" value="F:DNA binding"/>
    <property type="evidence" value="ECO:0007669"/>
    <property type="project" value="UniProtKB-UniRule"/>
</dbReference>
<feature type="domain" description="Core-binding (CB)" evidence="7">
    <location>
        <begin position="3"/>
        <end position="86"/>
    </location>
</feature>
<evidence type="ECO:0000256" key="3">
    <source>
        <dbReference type="ARBA" id="ARBA00023125"/>
    </source>
</evidence>
<keyword evidence="4" id="KW-0233">DNA recombination</keyword>
<dbReference type="GO" id="GO:0015074">
    <property type="term" value="P:DNA integration"/>
    <property type="evidence" value="ECO:0007669"/>
    <property type="project" value="UniProtKB-KW"/>
</dbReference>
<comment type="similarity">
    <text evidence="1">Belongs to the 'phage' integrase family.</text>
</comment>
<dbReference type="AlphaFoldDB" id="E1IET7"/>
<dbReference type="InterPro" id="IPR010998">
    <property type="entry name" value="Integrase_recombinase_N"/>
</dbReference>
<dbReference type="InterPro" id="IPR013762">
    <property type="entry name" value="Integrase-like_cat_sf"/>
</dbReference>
<dbReference type="PANTHER" id="PTHR30349">
    <property type="entry name" value="PHAGE INTEGRASE-RELATED"/>
    <property type="match status" value="1"/>
</dbReference>
<gene>
    <name evidence="8" type="ORF">OSCT_1838</name>
</gene>
<dbReference type="InterPro" id="IPR050090">
    <property type="entry name" value="Tyrosine_recombinase_XerCD"/>
</dbReference>
<evidence type="ECO:0000313" key="8">
    <source>
        <dbReference type="EMBL" id="EFO80302.1"/>
    </source>
</evidence>
<dbReference type="InterPro" id="IPR011946">
    <property type="entry name" value="Integrase_integron-type"/>
</dbReference>
<dbReference type="OrthoDB" id="9801717at2"/>
<comment type="caution">
    <text evidence="8">The sequence shown here is derived from an EMBL/GenBank/DDBJ whole genome shotgun (WGS) entry which is preliminary data.</text>
</comment>
<protein>
    <submittedName>
        <fullName evidence="8">Integron integrase</fullName>
    </submittedName>
</protein>
<reference evidence="8 9" key="1">
    <citation type="journal article" date="2011" name="J. Bacteriol.">
        <title>Draft genome sequence of the anoxygenic filamentous phototrophic bacterium Oscillochloris trichoides subsp. DG-6.</title>
        <authorList>
            <person name="Kuznetsov B.B."/>
            <person name="Ivanovsky R.N."/>
            <person name="Keppen O.I."/>
            <person name="Sukhacheva M.V."/>
            <person name="Bumazhkin B.K."/>
            <person name="Patutina E.O."/>
            <person name="Beletsky A.V."/>
            <person name="Mardanov A.V."/>
            <person name="Baslerov R.V."/>
            <person name="Panteleeva A.N."/>
            <person name="Kolganova T.V."/>
            <person name="Ravin N.V."/>
            <person name="Skryabin K.G."/>
        </authorList>
    </citation>
    <scope>NUCLEOTIDE SEQUENCE [LARGE SCALE GENOMIC DNA]</scope>
    <source>
        <strain evidence="8 9">DG-6</strain>
    </source>
</reference>
<dbReference type="InterPro" id="IPR011010">
    <property type="entry name" value="DNA_brk_join_enz"/>
</dbReference>
<dbReference type="Pfam" id="PF00589">
    <property type="entry name" value="Phage_integrase"/>
    <property type="match status" value="1"/>
</dbReference>
<dbReference type="Pfam" id="PF13495">
    <property type="entry name" value="Phage_int_SAM_4"/>
    <property type="match status" value="1"/>
</dbReference>
<dbReference type="eggNOG" id="COG4974">
    <property type="taxonomic scope" value="Bacteria"/>
</dbReference>
<dbReference type="GO" id="GO:0006310">
    <property type="term" value="P:DNA recombination"/>
    <property type="evidence" value="ECO:0007669"/>
    <property type="project" value="UniProtKB-KW"/>
</dbReference>
<dbReference type="STRING" id="765420.OSCT_1838"/>
<evidence type="ECO:0000313" key="9">
    <source>
        <dbReference type="Proteomes" id="UP000054010"/>
    </source>
</evidence>
<dbReference type="PROSITE" id="PS51900">
    <property type="entry name" value="CB"/>
    <property type="match status" value="1"/>
</dbReference>
<evidence type="ECO:0000256" key="4">
    <source>
        <dbReference type="ARBA" id="ARBA00023172"/>
    </source>
</evidence>
<evidence type="ECO:0000256" key="5">
    <source>
        <dbReference type="PROSITE-ProRule" id="PRU01248"/>
    </source>
</evidence>
<dbReference type="SUPFAM" id="SSF56349">
    <property type="entry name" value="DNA breaking-rejoining enzymes"/>
    <property type="match status" value="1"/>
</dbReference>
<name>E1IET7_9CHLR</name>
<accession>E1IET7</accession>
<dbReference type="InterPro" id="IPR004107">
    <property type="entry name" value="Integrase_SAM-like_N"/>
</dbReference>
<dbReference type="PANTHER" id="PTHR30349:SF64">
    <property type="entry name" value="PROPHAGE INTEGRASE INTD-RELATED"/>
    <property type="match status" value="1"/>
</dbReference>
<feature type="domain" description="Tyr recombinase" evidence="6">
    <location>
        <begin position="104"/>
        <end position="317"/>
    </location>
</feature>
<dbReference type="HOGENOM" id="CLU_027562_37_0_0"/>
<proteinExistence type="inferred from homology"/>
<dbReference type="Gene3D" id="1.10.150.130">
    <property type="match status" value="1"/>
</dbReference>
<dbReference type="Proteomes" id="UP000054010">
    <property type="component" value="Unassembled WGS sequence"/>
</dbReference>
<dbReference type="CDD" id="cd01193">
    <property type="entry name" value="INT_IntI_C"/>
    <property type="match status" value="1"/>
</dbReference>
<keyword evidence="3 5" id="KW-0238">DNA-binding</keyword>